<dbReference type="PANTHER" id="PTHR10587:SF133">
    <property type="entry name" value="CHITIN DEACETYLASE 1-RELATED"/>
    <property type="match status" value="1"/>
</dbReference>
<dbReference type="SUPFAM" id="SSF88713">
    <property type="entry name" value="Glycoside hydrolase/deacetylase"/>
    <property type="match status" value="1"/>
</dbReference>
<proteinExistence type="predicted"/>
<keyword evidence="6" id="KW-1185">Reference proteome</keyword>
<evidence type="ECO:0000259" key="4">
    <source>
        <dbReference type="PROSITE" id="PS51677"/>
    </source>
</evidence>
<keyword evidence="1" id="KW-0479">Metal-binding</keyword>
<dbReference type="CDD" id="cd10944">
    <property type="entry name" value="CE4_SmPgdA_like"/>
    <property type="match status" value="1"/>
</dbReference>
<dbReference type="InterPro" id="IPR011330">
    <property type="entry name" value="Glyco_hydro/deAcase_b/a-brl"/>
</dbReference>
<organism evidence="5 6">
    <name type="scientific">Sporomusa acidovorans (strain ATCC 49682 / DSM 3132 / Mol)</name>
    <dbReference type="NCBI Taxonomy" id="1123286"/>
    <lineage>
        <taxon>Bacteria</taxon>
        <taxon>Bacillati</taxon>
        <taxon>Bacillota</taxon>
        <taxon>Negativicutes</taxon>
        <taxon>Selenomonadales</taxon>
        <taxon>Sporomusaceae</taxon>
        <taxon>Sporomusa</taxon>
    </lineage>
</organism>
<dbReference type="PROSITE" id="PS51677">
    <property type="entry name" value="NODB"/>
    <property type="match status" value="1"/>
</dbReference>
<evidence type="ECO:0000256" key="2">
    <source>
        <dbReference type="ARBA" id="ARBA00022801"/>
    </source>
</evidence>
<accession>A0ABZ3J3Q8</accession>
<gene>
    <name evidence="5" type="ORF">SPACI_027530</name>
</gene>
<feature type="domain" description="NodB homology" evidence="4">
    <location>
        <begin position="111"/>
        <end position="299"/>
    </location>
</feature>
<evidence type="ECO:0000313" key="6">
    <source>
        <dbReference type="Proteomes" id="UP000216052"/>
    </source>
</evidence>
<keyword evidence="2" id="KW-0378">Hydrolase</keyword>
<dbReference type="Proteomes" id="UP000216052">
    <property type="component" value="Chromosome"/>
</dbReference>
<dbReference type="EMBL" id="CP155571">
    <property type="protein sequence ID" value="XFO72700.1"/>
    <property type="molecule type" value="Genomic_DNA"/>
</dbReference>
<dbReference type="InterPro" id="IPR002509">
    <property type="entry name" value="NODB_dom"/>
</dbReference>
<dbReference type="Pfam" id="PF01522">
    <property type="entry name" value="Polysacc_deac_1"/>
    <property type="match status" value="1"/>
</dbReference>
<evidence type="ECO:0000256" key="1">
    <source>
        <dbReference type="ARBA" id="ARBA00022723"/>
    </source>
</evidence>
<evidence type="ECO:0000313" key="5">
    <source>
        <dbReference type="EMBL" id="XFO72700.1"/>
    </source>
</evidence>
<dbReference type="InterPro" id="IPR050248">
    <property type="entry name" value="Polysacc_deacetylase_ArnD"/>
</dbReference>
<feature type="signal peptide" evidence="3">
    <location>
        <begin position="1"/>
        <end position="33"/>
    </location>
</feature>
<keyword evidence="3" id="KW-0732">Signal</keyword>
<evidence type="ECO:0000256" key="3">
    <source>
        <dbReference type="SAM" id="SignalP"/>
    </source>
</evidence>
<dbReference type="PANTHER" id="PTHR10587">
    <property type="entry name" value="GLYCOSYL TRANSFERASE-RELATED"/>
    <property type="match status" value="1"/>
</dbReference>
<sequence length="309" mass="34776">MRHKTKFFQAICALSAVCLTILVSSPLVLLAFADSTLSTPVADITSDQEIPIATNHYTMTDNAVDAYFMNENPENPPPAAKPVYDLFTIEERQEKGLELATPKVSPYYGQRVIYLTFDDGPEPENTPAVLDILKKNGIKATFFVVGTQVEKYPEVLRRIYQDGHAIGNHSYNHVYRELYQSTNAYFSQLRHTDEIIKNVIGVRPRISRAPGGSAGSFTKEYWETLKKLGYVEVGWNVSSGDASKAKANGIINNIIAQMDNKNLWSHATLLMHDGRGHAETVKALPDIIKFFKDRQFEFRVVNFETPSPW</sequence>
<feature type="chain" id="PRO_5045152857" description="NodB homology domain-containing protein" evidence="3">
    <location>
        <begin position="34"/>
        <end position="309"/>
    </location>
</feature>
<dbReference type="Gene3D" id="3.20.20.370">
    <property type="entry name" value="Glycoside hydrolase/deacetylase"/>
    <property type="match status" value="1"/>
</dbReference>
<name>A0ABZ3J3Q8_SPOA4</name>
<reference evidence="5" key="1">
    <citation type="submission" date="2024-05" db="EMBL/GenBank/DDBJ databases">
        <title>Isolation and characterization of Sporomusa carbonis sp. nov., a carboxydotrophic hydrogenogen in the genus of Sporomusa isolated from a charcoal burning pile.</title>
        <authorList>
            <person name="Boeer T."/>
            <person name="Rosenbaum F."/>
            <person name="Eysell L."/>
            <person name="Mueller V."/>
            <person name="Daniel R."/>
            <person name="Poehlein A."/>
        </authorList>
    </citation>
    <scope>NUCLEOTIDE SEQUENCE [LARGE SCALE GENOMIC DNA]</scope>
    <source>
        <strain evidence="5">DSM 3132</strain>
    </source>
</reference>
<protein>
    <recommendedName>
        <fullName evidence="4">NodB homology domain-containing protein</fullName>
    </recommendedName>
</protein>